<sequence>MASVKRIETRAPAVTQVTTPSAAASSVAAAIPSAVEPKVDLATKADAAASADTVTVPVDAEHSITLQCTLCPKNPAFSDASHLLTHISSKAHLQQLFNVGLKAKTDTAAKDKLEKFEKWYADNDIQRLLAERMSSKSKGKAAPRRSRAAATPKAKPRSASAIEHVKNDTDGASAHRTPTLLPPLAHWNTAPSGRDNAYSSGRDMHYLNGTLYNTPTPTIPRSGSHAGYAEESGIAMESNPGSRGDNYSVAPPSEADSSFEANKLKGIIWPGMDLFDSATPDQKKKRNQRKDDNAIDVLKTASLNITPTEQVWGPQLEIRKERDLYASPSSNEGTPPNTPPTRKRKSRARNSAQSDLTPLGMMKVEDGQGGPPSKRRNVRASGSRTTSKARATRPLARAADKARDKTTAGPRETSAEIEEAVYALSNHNPKPRSAFNVYYEQSHTQGNFVLDYADDGDLFDPLLNNRPALQQLDSNLSITDGSPYFKHSTSSSQFFNNGRQSPHLPPYQSTQPTAYGNGYQGMSNNTLSSLYTQPRSGTSSLYPPFDSQMFSGNSGSTTDGTTGTFHAPDNRRVGYGGFSMEPTGSPFGYTDQRDGSLRNTNYADLTLPGPDRLFEL</sequence>
<protein>
    <submittedName>
        <fullName evidence="2">Uncharacterized protein</fullName>
    </submittedName>
</protein>
<evidence type="ECO:0000313" key="2">
    <source>
        <dbReference type="EMBL" id="KJR83733.1"/>
    </source>
</evidence>
<reference evidence="2 3" key="2">
    <citation type="journal article" date="2015" name="Eukaryot. Cell">
        <title>Asexual propagation of a virulent clone complex in a human and feline outbreak of sporotrichosis.</title>
        <authorList>
            <person name="Teixeira Mde M."/>
            <person name="Rodrigues A.M."/>
            <person name="Tsui C.K."/>
            <person name="de Almeida L.G."/>
            <person name="Van Diepeningen A.D."/>
            <person name="van den Ende B.G."/>
            <person name="Fernandes G.F."/>
            <person name="Kano R."/>
            <person name="Hamelin R.C."/>
            <person name="Lopes-Bezerra L.M."/>
            <person name="Vasconcelos A.T."/>
            <person name="de Hoog S."/>
            <person name="de Camargo Z.P."/>
            <person name="Felipe M.S."/>
        </authorList>
    </citation>
    <scope>NUCLEOTIDE SEQUENCE [LARGE SCALE GENOMIC DNA]</scope>
    <source>
        <strain evidence="2 3">1099-18</strain>
    </source>
</reference>
<accession>A0A0F2M1Z4</accession>
<dbReference type="GeneID" id="27662352"/>
<reference evidence="2 3" key="1">
    <citation type="journal article" date="2014" name="BMC Genomics">
        <title>Comparative genomics of the major fungal agents of human and animal Sporotrichosis: Sporothrix schenckii and Sporothrix brasiliensis.</title>
        <authorList>
            <person name="Teixeira M.M."/>
            <person name="de Almeida L.G."/>
            <person name="Kubitschek-Barreira P."/>
            <person name="Alves F.L."/>
            <person name="Kioshima E.S."/>
            <person name="Abadio A.K."/>
            <person name="Fernandes L."/>
            <person name="Derengowski L.S."/>
            <person name="Ferreira K.S."/>
            <person name="Souza R.C."/>
            <person name="Ruiz J.C."/>
            <person name="de Andrade N.C."/>
            <person name="Paes H.C."/>
            <person name="Nicola A.M."/>
            <person name="Albuquerque P."/>
            <person name="Gerber A.L."/>
            <person name="Martins V.P."/>
            <person name="Peconick L.D."/>
            <person name="Neto A.V."/>
            <person name="Chaucanez C.B."/>
            <person name="Silva P.A."/>
            <person name="Cunha O.L."/>
            <person name="de Oliveira F.F."/>
            <person name="dos Santos T.C."/>
            <person name="Barros A.L."/>
            <person name="Soares M.A."/>
            <person name="de Oliveira L.M."/>
            <person name="Marini M.M."/>
            <person name="Villalobos-Duno H."/>
            <person name="Cunha M.M."/>
            <person name="de Hoog S."/>
            <person name="da Silveira J.F."/>
            <person name="Henrissat B."/>
            <person name="Nino-Vega G.A."/>
            <person name="Cisalpino P.S."/>
            <person name="Mora-Montes H.M."/>
            <person name="Almeida S.R."/>
            <person name="Stajich J.E."/>
            <person name="Lopes-Bezerra L.M."/>
            <person name="Vasconcelos A.T."/>
            <person name="Felipe M.S."/>
        </authorList>
    </citation>
    <scope>NUCLEOTIDE SEQUENCE [LARGE SCALE GENOMIC DNA]</scope>
    <source>
        <strain evidence="2 3">1099-18</strain>
    </source>
</reference>
<feature type="compositionally biased region" description="Basic residues" evidence="1">
    <location>
        <begin position="135"/>
        <end position="147"/>
    </location>
</feature>
<feature type="region of interest" description="Disordered" evidence="1">
    <location>
        <begin position="324"/>
        <end position="415"/>
    </location>
</feature>
<dbReference type="RefSeq" id="XP_016586409.1">
    <property type="nucleotide sequence ID" value="XM_016727075.1"/>
</dbReference>
<dbReference type="VEuPathDB" id="FungiDB:SPSK_00095"/>
<gene>
    <name evidence="2" type="ORF">SPSK_00095</name>
</gene>
<proteinExistence type="predicted"/>
<dbReference type="OrthoDB" id="5428259at2759"/>
<dbReference type="AlphaFoldDB" id="A0A0F2M1Z4"/>
<feature type="compositionally biased region" description="Low complexity" evidence="1">
    <location>
        <begin position="148"/>
        <end position="161"/>
    </location>
</feature>
<dbReference type="Proteomes" id="UP000033710">
    <property type="component" value="Unassembled WGS sequence"/>
</dbReference>
<feature type="region of interest" description="Disordered" evidence="1">
    <location>
        <begin position="132"/>
        <end position="201"/>
    </location>
</feature>
<evidence type="ECO:0000256" key="1">
    <source>
        <dbReference type="SAM" id="MobiDB-lite"/>
    </source>
</evidence>
<name>A0A0F2M1Z4_SPOSC</name>
<dbReference type="EMBL" id="AXCR01000009">
    <property type="protein sequence ID" value="KJR83733.1"/>
    <property type="molecule type" value="Genomic_DNA"/>
</dbReference>
<dbReference type="KEGG" id="ssck:SPSK_00095"/>
<feature type="region of interest" description="Disordered" evidence="1">
    <location>
        <begin position="235"/>
        <end position="256"/>
    </location>
</feature>
<evidence type="ECO:0000313" key="3">
    <source>
        <dbReference type="Proteomes" id="UP000033710"/>
    </source>
</evidence>
<comment type="caution">
    <text evidence="2">The sequence shown here is derived from an EMBL/GenBank/DDBJ whole genome shotgun (WGS) entry which is preliminary data.</text>
</comment>
<feature type="compositionally biased region" description="Polar residues" evidence="1">
    <location>
        <begin position="380"/>
        <end position="389"/>
    </location>
</feature>
<organism evidence="2 3">
    <name type="scientific">Sporothrix schenckii 1099-18</name>
    <dbReference type="NCBI Taxonomy" id="1397361"/>
    <lineage>
        <taxon>Eukaryota</taxon>
        <taxon>Fungi</taxon>
        <taxon>Dikarya</taxon>
        <taxon>Ascomycota</taxon>
        <taxon>Pezizomycotina</taxon>
        <taxon>Sordariomycetes</taxon>
        <taxon>Sordariomycetidae</taxon>
        <taxon>Ophiostomatales</taxon>
        <taxon>Ophiostomataceae</taxon>
        <taxon>Sporothrix</taxon>
    </lineage>
</organism>